<sequence>MPKTAVDGALSNVMPIKASLHFDGAEGFGEWRVYISTRANRDLREARSKEPKLFTIIVKKIK</sequence>
<name>A0ABR2ZX65_9AGAR</name>
<keyword evidence="2" id="KW-1185">Reference proteome</keyword>
<organism evidence="1 2">
    <name type="scientific">Marasmius tenuissimus</name>
    <dbReference type="NCBI Taxonomy" id="585030"/>
    <lineage>
        <taxon>Eukaryota</taxon>
        <taxon>Fungi</taxon>
        <taxon>Dikarya</taxon>
        <taxon>Basidiomycota</taxon>
        <taxon>Agaricomycotina</taxon>
        <taxon>Agaricomycetes</taxon>
        <taxon>Agaricomycetidae</taxon>
        <taxon>Agaricales</taxon>
        <taxon>Marasmiineae</taxon>
        <taxon>Marasmiaceae</taxon>
        <taxon>Marasmius</taxon>
    </lineage>
</organism>
<dbReference type="EMBL" id="JBBXMP010000048">
    <property type="protein sequence ID" value="KAL0065388.1"/>
    <property type="molecule type" value="Genomic_DNA"/>
</dbReference>
<evidence type="ECO:0000313" key="2">
    <source>
        <dbReference type="Proteomes" id="UP001437256"/>
    </source>
</evidence>
<proteinExistence type="predicted"/>
<dbReference type="Proteomes" id="UP001437256">
    <property type="component" value="Unassembled WGS sequence"/>
</dbReference>
<reference evidence="1 2" key="1">
    <citation type="submission" date="2024-05" db="EMBL/GenBank/DDBJ databases">
        <title>A draft genome resource for the thread blight pathogen Marasmius tenuissimus strain MS-2.</title>
        <authorList>
            <person name="Yulfo-Soto G.E."/>
            <person name="Baruah I.K."/>
            <person name="Amoako-Attah I."/>
            <person name="Bukari Y."/>
            <person name="Meinhardt L.W."/>
            <person name="Bailey B.A."/>
            <person name="Cohen S.P."/>
        </authorList>
    </citation>
    <scope>NUCLEOTIDE SEQUENCE [LARGE SCALE GENOMIC DNA]</scope>
    <source>
        <strain evidence="1 2">MS-2</strain>
    </source>
</reference>
<accession>A0ABR2ZX65</accession>
<evidence type="ECO:0000313" key="1">
    <source>
        <dbReference type="EMBL" id="KAL0065388.1"/>
    </source>
</evidence>
<comment type="caution">
    <text evidence="1">The sequence shown here is derived from an EMBL/GenBank/DDBJ whole genome shotgun (WGS) entry which is preliminary data.</text>
</comment>
<protein>
    <submittedName>
        <fullName evidence="1">Uncharacterized protein</fullName>
    </submittedName>
</protein>
<gene>
    <name evidence="1" type="ORF">AAF712_007594</name>
</gene>